<dbReference type="EMBL" id="CP001083">
    <property type="protein sequence ID" value="ACQ54152.1"/>
    <property type="molecule type" value="Genomic_DNA"/>
</dbReference>
<dbReference type="Proteomes" id="UP000002333">
    <property type="component" value="Chromosome"/>
</dbReference>
<dbReference type="AlphaFoldDB" id="A0A3F2ZSH5"/>
<evidence type="ECO:0008006" key="4">
    <source>
        <dbReference type="Google" id="ProtNLM"/>
    </source>
</evidence>
<accession>A0A3F2ZSH5</accession>
<dbReference type="KEGG" id="cbi:CLJ_B1471"/>
<gene>
    <name evidence="2" type="ordered locus">CLJ_B1471</name>
</gene>
<dbReference type="Pfam" id="PF07870">
    <property type="entry name" value="DUF1657"/>
    <property type="match status" value="1"/>
</dbReference>
<organism evidence="2 3">
    <name type="scientific">Clostridium botulinum (strain 657 / Type Ba4)</name>
    <dbReference type="NCBI Taxonomy" id="515621"/>
    <lineage>
        <taxon>Bacteria</taxon>
        <taxon>Bacillati</taxon>
        <taxon>Bacillota</taxon>
        <taxon>Clostridia</taxon>
        <taxon>Eubacteriales</taxon>
        <taxon>Clostridiaceae</taxon>
        <taxon>Clostridium</taxon>
    </lineage>
</organism>
<dbReference type="InterPro" id="IPR012452">
    <property type="entry name" value="DUF1657"/>
</dbReference>
<evidence type="ECO:0000256" key="1">
    <source>
        <dbReference type="SAM" id="MobiDB-lite"/>
    </source>
</evidence>
<sequence>MTVINKLNQTMEALKGTESNCRTFSMDTDDPNAKQMFNQIAENMKICENMLQSRINFVMSEEPQYQPEEQQKQIQQQIQMQQQQQQDQQNEQQ</sequence>
<name>A0A3F2ZSH5_CLOB6</name>
<proteinExistence type="predicted"/>
<reference evidence="2 3" key="1">
    <citation type="journal article" date="2007" name="PLoS ONE">
        <title>Analysis of the neurotoxin complex genes in Clostridium botulinum A1-A4 and B1 strains: BoNT/A3, /Ba4 and /B1 clusters are located within plasmids.</title>
        <authorList>
            <person name="Smith T.J."/>
            <person name="Hill K.K."/>
            <person name="Foley B.T."/>
            <person name="Detter J.C."/>
            <person name="Munk A.C."/>
            <person name="Bruce D.C."/>
            <person name="Doggett N.A."/>
            <person name="Smith L.A."/>
            <person name="Marks J.D."/>
            <person name="Xie G."/>
            <person name="Brettin T.S."/>
        </authorList>
    </citation>
    <scope>NUCLEOTIDE SEQUENCE [LARGE SCALE GENOMIC DNA]</scope>
    <source>
        <strain evidence="3">657 / Type Ba4</strain>
    </source>
</reference>
<dbReference type="RefSeq" id="WP_003362335.1">
    <property type="nucleotide sequence ID" value="NC_012658.1"/>
</dbReference>
<protein>
    <recommendedName>
        <fullName evidence="4">DUF1657 domain-containing protein</fullName>
    </recommendedName>
</protein>
<reference evidence="3" key="2">
    <citation type="submission" date="2008-05" db="EMBL/GenBank/DDBJ databases">
        <title>Genome sequence of Clostridium botulinum Ba4 strain 657.</title>
        <authorList>
            <person name="Shrivastava S."/>
            <person name="Brown J.L."/>
            <person name="Bruce D."/>
            <person name="Detter C."/>
            <person name="Munk C."/>
            <person name="Smith L.A."/>
            <person name="Smith T.J."/>
            <person name="Sutton G."/>
            <person name="Brettin T.S."/>
        </authorList>
    </citation>
    <scope>NUCLEOTIDE SEQUENCE [LARGE SCALE GENOMIC DNA]</scope>
    <source>
        <strain evidence="3">657 / Type Ba4</strain>
    </source>
</reference>
<evidence type="ECO:0000313" key="2">
    <source>
        <dbReference type="EMBL" id="ACQ54152.1"/>
    </source>
</evidence>
<feature type="region of interest" description="Disordered" evidence="1">
    <location>
        <begin position="63"/>
        <end position="93"/>
    </location>
</feature>
<evidence type="ECO:0000313" key="3">
    <source>
        <dbReference type="Proteomes" id="UP000002333"/>
    </source>
</evidence>